<name>A0A1T8MAY7_9MYCO</name>
<gene>
    <name evidence="1" type="ORF">SAMEA2259716_02407</name>
</gene>
<dbReference type="Proteomes" id="UP000190074">
    <property type="component" value="Unassembled WGS sequence"/>
</dbReference>
<dbReference type="EMBL" id="FVGW01000004">
    <property type="protein sequence ID" value="SKM04192.1"/>
    <property type="molecule type" value="Genomic_DNA"/>
</dbReference>
<organism evidence="1 2">
    <name type="scientific">Mycobacteroides abscessus subsp. massiliense</name>
    <dbReference type="NCBI Taxonomy" id="1962118"/>
    <lineage>
        <taxon>Bacteria</taxon>
        <taxon>Bacillati</taxon>
        <taxon>Actinomycetota</taxon>
        <taxon>Actinomycetes</taxon>
        <taxon>Mycobacteriales</taxon>
        <taxon>Mycobacteriaceae</taxon>
        <taxon>Mycobacteroides</taxon>
        <taxon>Mycobacteroides abscessus</taxon>
    </lineage>
</organism>
<proteinExistence type="predicted"/>
<dbReference type="AlphaFoldDB" id="A0A1T8MAY7"/>
<dbReference type="RefSeq" id="WP_074323818.1">
    <property type="nucleotide sequence ID" value="NZ_FVGW01000004.1"/>
</dbReference>
<reference evidence="1 2" key="1">
    <citation type="submission" date="2016-11" db="EMBL/GenBank/DDBJ databases">
        <authorList>
            <consortium name="Pathogen Informatics"/>
        </authorList>
    </citation>
    <scope>NUCLEOTIDE SEQUENCE [LARGE SCALE GENOMIC DNA]</scope>
    <source>
        <strain evidence="1 2">911</strain>
    </source>
</reference>
<protein>
    <submittedName>
        <fullName evidence="1">Uncharacterized protein</fullName>
    </submittedName>
</protein>
<evidence type="ECO:0000313" key="1">
    <source>
        <dbReference type="EMBL" id="SKM04192.1"/>
    </source>
</evidence>
<evidence type="ECO:0000313" key="2">
    <source>
        <dbReference type="Proteomes" id="UP000190074"/>
    </source>
</evidence>
<sequence>MPTQIRIELPLPIDITGTLINIIGKTWPGTMIKDDGTDWRSERRLVLEIPDEQRHKSPKKAKKYEEVKQHLHAEADALITELGPNGAGFGIPEYLTDILVGMAKIWFTQEPDAKNYIETTVRDPETRHRYVFYVAKSEGQTPHALRTQAKSELETVKAERDQYKRELDAVPWEYVPKDIYDRALNDNT</sequence>
<accession>A0A1T8MAY7</accession>